<dbReference type="GO" id="GO:0004175">
    <property type="term" value="F:endopeptidase activity"/>
    <property type="evidence" value="ECO:0007669"/>
    <property type="project" value="TreeGrafter"/>
</dbReference>
<feature type="signal peptide" evidence="1">
    <location>
        <begin position="1"/>
        <end position="17"/>
    </location>
</feature>
<comment type="caution">
    <text evidence="3">The sequence shown here is derived from an EMBL/GenBank/DDBJ whole genome shotgun (WGS) entry which is preliminary data.</text>
</comment>
<dbReference type="Proteomes" id="UP000613768">
    <property type="component" value="Unassembled WGS sequence"/>
</dbReference>
<dbReference type="SUPFAM" id="SSF52096">
    <property type="entry name" value="ClpP/crotonase"/>
    <property type="match status" value="1"/>
</dbReference>
<gene>
    <name evidence="3" type="ORF">IFO71_08140</name>
</gene>
<name>A0AAW3ZN30_9GAMM</name>
<proteinExistence type="predicted"/>
<evidence type="ECO:0000259" key="2">
    <source>
        <dbReference type="SMART" id="SM00245"/>
    </source>
</evidence>
<keyword evidence="4" id="KW-1185">Reference proteome</keyword>
<sequence>MRFSLLLLSCAASCCLAASPGPASKLYAEVSAVRERHSSVIFDRAEASEDELRQIIEEVGQSLQRLDGPEALDLAEGNPYLRYRRYNLLNDLRRLHARLGDDAAALADWRAMQRIDWFPLNDENDPDLMRLRGVPAASSAAMREDLARRLGALPAYSRSEGSDPPSVAERISGLSTLWSVAREHFVWFDQVPELDWDAAYHDAIPRVIDAHSIEDYYRVLQGLVAKLQDGHSNVYPPESLRQRLYARPPLIVRRIDGAARIVKINSPTLAKLPITPGDEIVQIDGVAVEDYVTERILPQVSASTPQDRELRAYGYQLLQGDANKSVTLTLLDQRGRKHRIEVARSGYSDIQPGDTESFTLREDGVAILVAKQFGDDAALRLMQTHWNQIATARGLILDLRGNGGGSSNHGWDLLTYVSEQPIPTTRSYVREPDALGRARGGQANLRWRSLDPGSATPTHTAARDQHFDGPVAVLIDAGTFSAGEDTAASFALMKRGPIVGRASGGSSGQPLLFDLPGGGVARICIKRDEYPDGGSFVGEGVQPTITVNWTESDLRRGRDPDLSAAIKALRLSAQ</sequence>
<accession>A0AAW3ZN30</accession>
<evidence type="ECO:0000313" key="3">
    <source>
        <dbReference type="EMBL" id="MBD8525711.1"/>
    </source>
</evidence>
<evidence type="ECO:0000256" key="1">
    <source>
        <dbReference type="SAM" id="SignalP"/>
    </source>
</evidence>
<dbReference type="AlphaFoldDB" id="A0AAW3ZN30"/>
<evidence type="ECO:0000313" key="4">
    <source>
        <dbReference type="Proteomes" id="UP000613768"/>
    </source>
</evidence>
<dbReference type="InterPro" id="IPR029045">
    <property type="entry name" value="ClpP/crotonase-like_dom_sf"/>
</dbReference>
<dbReference type="SMART" id="SM00245">
    <property type="entry name" value="TSPc"/>
    <property type="match status" value="1"/>
</dbReference>
<dbReference type="PANTHER" id="PTHR32060">
    <property type="entry name" value="TAIL-SPECIFIC PROTEASE"/>
    <property type="match status" value="1"/>
</dbReference>
<dbReference type="Gene3D" id="3.30.750.44">
    <property type="match status" value="1"/>
</dbReference>
<protein>
    <recommendedName>
        <fullName evidence="2">Tail specific protease domain-containing protein</fullName>
    </recommendedName>
</protein>
<dbReference type="GO" id="GO:0007165">
    <property type="term" value="P:signal transduction"/>
    <property type="evidence" value="ECO:0007669"/>
    <property type="project" value="TreeGrafter"/>
</dbReference>
<dbReference type="EMBL" id="JACYTR010000011">
    <property type="protein sequence ID" value="MBD8525711.1"/>
    <property type="molecule type" value="Genomic_DNA"/>
</dbReference>
<dbReference type="InterPro" id="IPR005151">
    <property type="entry name" value="Tail-specific_protease"/>
</dbReference>
<dbReference type="Pfam" id="PF03572">
    <property type="entry name" value="Peptidase_S41"/>
    <property type="match status" value="1"/>
</dbReference>
<dbReference type="Gene3D" id="3.90.226.10">
    <property type="entry name" value="2-enoyl-CoA Hydratase, Chain A, domain 1"/>
    <property type="match status" value="1"/>
</dbReference>
<keyword evidence="1" id="KW-0732">Signal</keyword>
<dbReference type="GO" id="GO:0006508">
    <property type="term" value="P:proteolysis"/>
    <property type="evidence" value="ECO:0007669"/>
    <property type="project" value="InterPro"/>
</dbReference>
<organism evidence="3 4">
    <name type="scientific">Pseudomarimonas arenosa</name>
    <dbReference type="NCBI Taxonomy" id="2774145"/>
    <lineage>
        <taxon>Bacteria</taxon>
        <taxon>Pseudomonadati</taxon>
        <taxon>Pseudomonadota</taxon>
        <taxon>Gammaproteobacteria</taxon>
        <taxon>Lysobacterales</taxon>
        <taxon>Lysobacteraceae</taxon>
        <taxon>Pseudomarimonas</taxon>
    </lineage>
</organism>
<feature type="chain" id="PRO_5043677562" description="Tail specific protease domain-containing protein" evidence="1">
    <location>
        <begin position="18"/>
        <end position="574"/>
    </location>
</feature>
<dbReference type="PANTHER" id="PTHR32060:SF30">
    <property type="entry name" value="CARBOXY-TERMINAL PROCESSING PROTEASE CTPA"/>
    <property type="match status" value="1"/>
</dbReference>
<reference evidence="3 4" key="1">
    <citation type="submission" date="2020-09" db="EMBL/GenBank/DDBJ databases">
        <title>Pseudoxanthomonas sp. CAU 1598 isolated from sand of Yaerae Beach.</title>
        <authorList>
            <person name="Kim W."/>
        </authorList>
    </citation>
    <scope>NUCLEOTIDE SEQUENCE [LARGE SCALE GENOMIC DNA]</scope>
    <source>
        <strain evidence="3 4">CAU 1598</strain>
    </source>
</reference>
<dbReference type="RefSeq" id="WP_192029055.1">
    <property type="nucleotide sequence ID" value="NZ_JACYTR010000011.1"/>
</dbReference>
<feature type="domain" description="Tail specific protease" evidence="2">
    <location>
        <begin position="323"/>
        <end position="548"/>
    </location>
</feature>
<dbReference type="GO" id="GO:0030288">
    <property type="term" value="C:outer membrane-bounded periplasmic space"/>
    <property type="evidence" value="ECO:0007669"/>
    <property type="project" value="TreeGrafter"/>
</dbReference>
<dbReference type="GO" id="GO:0008236">
    <property type="term" value="F:serine-type peptidase activity"/>
    <property type="evidence" value="ECO:0007669"/>
    <property type="project" value="InterPro"/>
</dbReference>